<keyword evidence="3" id="KW-0812">Transmembrane</keyword>
<evidence type="ECO:0000256" key="2">
    <source>
        <dbReference type="SAM" id="Coils"/>
    </source>
</evidence>
<keyword evidence="3" id="KW-1133">Transmembrane helix</keyword>
<evidence type="ECO:0000256" key="1">
    <source>
        <dbReference type="ARBA" id="ARBA00022737"/>
    </source>
</evidence>
<dbReference type="GO" id="GO:0098703">
    <property type="term" value="P:calcium ion import across plasma membrane"/>
    <property type="evidence" value="ECO:0007669"/>
    <property type="project" value="TreeGrafter"/>
</dbReference>
<feature type="transmembrane region" description="Helical" evidence="3">
    <location>
        <begin position="1103"/>
        <end position="1126"/>
    </location>
</feature>
<feature type="transmembrane region" description="Helical" evidence="3">
    <location>
        <begin position="1178"/>
        <end position="1207"/>
    </location>
</feature>
<proteinExistence type="predicted"/>
<evidence type="ECO:0000256" key="3">
    <source>
        <dbReference type="SAM" id="Phobius"/>
    </source>
</evidence>
<dbReference type="PANTHER" id="PTHR10582:SF2">
    <property type="entry name" value="INACTIVE"/>
    <property type="match status" value="1"/>
</dbReference>
<dbReference type="OrthoDB" id="2358513at2759"/>
<dbReference type="VEuPathDB" id="FungiDB:RhiirFUN_013098"/>
<feature type="transmembrane region" description="Helical" evidence="3">
    <location>
        <begin position="1313"/>
        <end position="1341"/>
    </location>
</feature>
<protein>
    <recommendedName>
        <fullName evidence="6">Ion transport domain-containing protein</fullName>
    </recommendedName>
</protein>
<dbReference type="EMBL" id="CAGKOT010000065">
    <property type="protein sequence ID" value="CAB5389608.1"/>
    <property type="molecule type" value="Genomic_DNA"/>
</dbReference>
<evidence type="ECO:0000313" key="4">
    <source>
        <dbReference type="EMBL" id="CAB5389608.1"/>
    </source>
</evidence>
<organism evidence="4 5">
    <name type="scientific">Rhizophagus irregularis</name>
    <dbReference type="NCBI Taxonomy" id="588596"/>
    <lineage>
        <taxon>Eukaryota</taxon>
        <taxon>Fungi</taxon>
        <taxon>Fungi incertae sedis</taxon>
        <taxon>Mucoromycota</taxon>
        <taxon>Glomeromycotina</taxon>
        <taxon>Glomeromycetes</taxon>
        <taxon>Glomerales</taxon>
        <taxon>Glomeraceae</taxon>
        <taxon>Rhizophagus</taxon>
    </lineage>
</organism>
<sequence length="1430" mass="169467">MSNFITKYLLNENKNNPKNNTTRIYTHNNDITTKKEDYQIAICQDGKYAVTFDNANFRIRIVENTDHRPFKKVDIPQQIPVHQNNSNSDEINKTIAHFKIDDDLAIDRFYSNDFVPPLFENDDPLSNNKSADGSKFGWSIGISNVQKQDDVDIILVAVSRIDIDEDMKQLKNDEDNKHDYKKGNLDTKKYIKSNKPPINNRRAKELKIGVEKKKGTAIYRLILKDKKELNLDDDIVFSYRSYKVSGICSFIETDSDALSKSENGVDQFNSLKRFIVLNFRGIYNFGFSDSFDSFNLTEMFDYPTIIRREFDNWHSYDGCMKRLLSCIYRKYFLATQYKNDAQSLEVYDLTKMRLETTAKRVEDKNKFVKQYNFDTFAVSRLQLCFTRGIRYIRLFYMENGLQVASRNFNEIEIIYSLEFIDNDEKLLIIGKGQEEGLKFVIWDLYDTGKVESTMLPSVKNLDTCLARTSGNILQVDDEGKVKSVLKRIENELEQRNKKNLEELGIIIEPLLEKFKGTKLNGDPDESHTVHFDQNIISNFKPIVIEKEPWVLGDYERNSYCLYHNKQGTKTEILQIIVCRSTVQIWHQVQDDSKNKDDLPNKGEPFLEYIWTNRIPVNQEREKTRLRIEKFEFGLNDGLHDKLNDFLLKVYWYERKDDEENTKKKGHAKKEERDIIKEENDEIDKIEQKIIEINENNEIDDIEKGKRKEEIINNSVKVKRWEKKIMRKDIIENFRAVRHACKALEHLNKRYKNKNLADNYNRVHKYEEIDSYIRHIIWRFVKHKPKDFMLLDFRYNFIKSLILGDSNHLIKYTLFGGDEIRHIPRNILWPGEKFLKDDDLDLDRFNSKDNKLEDNEEIKPGNNMELAIYHCKGRELKDTIIVAYFLEYYSKNATDCAGWMNTISRAIPLLFKYNYDDYARKLFNKECFADQNHFSAQDPDEIIPMEYLERRNHNIKFRAFRPMVKLKSDKYEWYDRILNLFNLSFKHKIYKYFEDFDNDLGKSPLALRVVPLPAFTINDITKKKIANYDFKKIILNILWIIFIPRTYKISRNERNKLSPFSRMILYEDNDIIYDNPATEAVINFRWQEANWAYLNHSTIINEKFLMTLIIIFYYLAFYQLVTELLQFHYRGPKKYFNEIFNSFDMISIVLSVTVMTKLLKNFQISDGFGSVVESDTGLITGISFSIFILWIELILYLRLISIIGIYIYHVIIIFKKIFPFFLFMLIVILSFAHTMFILLRDTKNIKIKETTYIGSAADVVTNTTFNIELETVYDPKSKEDNPFSFFPTAIEAAYFWIGGNLNQRDTFDFWPVDLVSLIASIFLVIILQNMLIAFMGGVYEIAQTKGRQTLLRHRANHIADYEALHHIHFRNHEPEPKHIYYFGQSKTLEDWYNNRKEDDAIYKDFEEKSTFTKHDFKKKSLDEASIWVYDE</sequence>
<dbReference type="InterPro" id="IPR024862">
    <property type="entry name" value="TRPV"/>
</dbReference>
<dbReference type="PANTHER" id="PTHR10582">
    <property type="entry name" value="TRANSIENT RECEPTOR POTENTIAL ION CHANNEL PROTEIN"/>
    <property type="match status" value="1"/>
</dbReference>
<feature type="transmembrane region" description="Helical" evidence="3">
    <location>
        <begin position="1219"/>
        <end position="1238"/>
    </location>
</feature>
<keyword evidence="3" id="KW-0472">Membrane</keyword>
<dbReference type="GO" id="GO:0005216">
    <property type="term" value="F:monoatomic ion channel activity"/>
    <property type="evidence" value="ECO:0007669"/>
    <property type="project" value="InterPro"/>
</dbReference>
<gene>
    <name evidence="4" type="ORF">CHRIB12_LOCUS21157</name>
</gene>
<evidence type="ECO:0000313" key="5">
    <source>
        <dbReference type="Proteomes" id="UP000684084"/>
    </source>
</evidence>
<keyword evidence="2" id="KW-0175">Coiled coil</keyword>
<name>A0A915ZW33_9GLOM</name>
<dbReference type="GO" id="GO:0005886">
    <property type="term" value="C:plasma membrane"/>
    <property type="evidence" value="ECO:0007669"/>
    <property type="project" value="TreeGrafter"/>
</dbReference>
<reference evidence="4" key="1">
    <citation type="submission" date="2020-05" db="EMBL/GenBank/DDBJ databases">
        <authorList>
            <person name="Rincon C."/>
            <person name="Sanders R I."/>
            <person name="Robbins C."/>
            <person name="Chaturvedi A."/>
        </authorList>
    </citation>
    <scope>NUCLEOTIDE SEQUENCE</scope>
    <source>
        <strain evidence="4">CHB12</strain>
    </source>
</reference>
<feature type="coiled-coil region" evidence="2">
    <location>
        <begin position="668"/>
        <end position="695"/>
    </location>
</feature>
<accession>A0A915ZW33</accession>
<comment type="caution">
    <text evidence="4">The sequence shown here is derived from an EMBL/GenBank/DDBJ whole genome shotgun (WGS) entry which is preliminary data.</text>
</comment>
<keyword evidence="1" id="KW-0677">Repeat</keyword>
<evidence type="ECO:0008006" key="6">
    <source>
        <dbReference type="Google" id="ProtNLM"/>
    </source>
</evidence>
<dbReference type="Proteomes" id="UP000684084">
    <property type="component" value="Unassembled WGS sequence"/>
</dbReference>
<feature type="transmembrane region" description="Helical" evidence="3">
    <location>
        <begin position="1138"/>
        <end position="1158"/>
    </location>
</feature>